<feature type="transmembrane region" description="Helical" evidence="7">
    <location>
        <begin position="229"/>
        <end position="247"/>
    </location>
</feature>
<keyword evidence="5 7" id="KW-1133">Transmembrane helix</keyword>
<evidence type="ECO:0000256" key="3">
    <source>
        <dbReference type="ARBA" id="ARBA00022475"/>
    </source>
</evidence>
<evidence type="ECO:0000256" key="1">
    <source>
        <dbReference type="ARBA" id="ARBA00004141"/>
    </source>
</evidence>
<comment type="subcellular location">
    <subcellularLocation>
        <location evidence="1">Membrane</location>
        <topology evidence="1">Multi-pass membrane protein</topology>
    </subcellularLocation>
</comment>
<feature type="transmembrane region" description="Helical" evidence="7">
    <location>
        <begin position="253"/>
        <end position="275"/>
    </location>
</feature>
<dbReference type="InterPro" id="IPR004776">
    <property type="entry name" value="Mem_transp_PIN-like"/>
</dbReference>
<keyword evidence="4 7" id="KW-0812">Transmembrane</keyword>
<accession>A0A0E1XDN3</accession>
<comment type="caution">
    <text evidence="8">The sequence shown here is derived from an EMBL/GenBank/DDBJ whole genome shotgun (WGS) entry which is preliminary data.</text>
</comment>
<keyword evidence="6 7" id="KW-0472">Membrane</keyword>
<evidence type="ECO:0000256" key="2">
    <source>
        <dbReference type="ARBA" id="ARBA00022448"/>
    </source>
</evidence>
<dbReference type="GO" id="GO:0055085">
    <property type="term" value="P:transmembrane transport"/>
    <property type="evidence" value="ECO:0007669"/>
    <property type="project" value="InterPro"/>
</dbReference>
<organism evidence="8 9">
    <name type="scientific">Staphylococcus aureus subsp. aureus MN8</name>
    <dbReference type="NCBI Taxonomy" id="548470"/>
    <lineage>
        <taxon>Bacteria</taxon>
        <taxon>Bacillati</taxon>
        <taxon>Bacillota</taxon>
        <taxon>Bacilli</taxon>
        <taxon>Bacillales</taxon>
        <taxon>Staphylococcaceae</taxon>
        <taxon>Staphylococcus</taxon>
    </lineage>
</organism>
<feature type="transmembrane region" description="Helical" evidence="7">
    <location>
        <begin position="282"/>
        <end position="303"/>
    </location>
</feature>
<evidence type="ECO:0000313" key="8">
    <source>
        <dbReference type="EMBL" id="EFH96898.1"/>
    </source>
</evidence>
<feature type="transmembrane region" description="Helical" evidence="7">
    <location>
        <begin position="62"/>
        <end position="85"/>
    </location>
</feature>
<dbReference type="Pfam" id="PF03547">
    <property type="entry name" value="Mem_trans"/>
    <property type="match status" value="1"/>
</dbReference>
<feature type="transmembrane region" description="Helical" evidence="7">
    <location>
        <begin position="196"/>
        <end position="217"/>
    </location>
</feature>
<keyword evidence="3" id="KW-1003">Cell membrane</keyword>
<feature type="transmembrane region" description="Helical" evidence="7">
    <location>
        <begin position="97"/>
        <end position="118"/>
    </location>
</feature>
<dbReference type="HOGENOM" id="CLU_056175_6_1_9"/>
<dbReference type="PANTHER" id="PTHR36838">
    <property type="entry name" value="AUXIN EFFLUX CARRIER FAMILY PROTEIN"/>
    <property type="match status" value="1"/>
</dbReference>
<evidence type="ECO:0000313" key="9">
    <source>
        <dbReference type="Proteomes" id="UP000003455"/>
    </source>
</evidence>
<dbReference type="Proteomes" id="UP000003455">
    <property type="component" value="Chromosome"/>
</dbReference>
<feature type="transmembrane region" description="Helical" evidence="7">
    <location>
        <begin position="164"/>
        <end position="184"/>
    </location>
</feature>
<dbReference type="PANTHER" id="PTHR36838:SF3">
    <property type="entry name" value="TRANSPORTER AUXIN EFFLUX CARRIER EC FAMILY"/>
    <property type="match status" value="1"/>
</dbReference>
<feature type="transmembrane region" description="Helical" evidence="7">
    <location>
        <begin position="124"/>
        <end position="144"/>
    </location>
</feature>
<reference evidence="8 9" key="1">
    <citation type="submission" date="2010-05" db="EMBL/GenBank/DDBJ databases">
        <authorList>
            <person name="Muzny D."/>
            <person name="Qin X."/>
            <person name="Buhay C."/>
            <person name="Dugan-Rocha S."/>
            <person name="Ding Y."/>
            <person name="Chen G."/>
            <person name="Hawes A."/>
            <person name="Holder M."/>
            <person name="Jhangiani S."/>
            <person name="Johnson A."/>
            <person name="Khan Z."/>
            <person name="Li Z."/>
            <person name="Liu W."/>
            <person name="Liu X."/>
            <person name="Perez L."/>
            <person name="Shen H."/>
            <person name="Wang Q."/>
            <person name="Watt J."/>
            <person name="Xi L."/>
            <person name="Xin Y."/>
            <person name="Zhou J."/>
            <person name="Deng J."/>
            <person name="Jiang H."/>
            <person name="Liu Y."/>
            <person name="Qu J."/>
            <person name="Song X.-Z."/>
            <person name="Zhang L."/>
            <person name="Villasana D."/>
            <person name="Johnson A."/>
            <person name="Liu J."/>
            <person name="Liyanage D."/>
            <person name="Lorensuhewa L."/>
            <person name="Robinson T."/>
            <person name="Song A."/>
            <person name="Song B.-B."/>
            <person name="Dinh H."/>
            <person name="Thornton R."/>
            <person name="Coyle M."/>
            <person name="Francisco L."/>
            <person name="Jackson L."/>
            <person name="Javaid M."/>
            <person name="Korchina V."/>
            <person name="Kovar C."/>
            <person name="Mata R."/>
            <person name="Mathew T."/>
            <person name="Ngo R."/>
            <person name="Nguyen L."/>
            <person name="Nguyen N."/>
            <person name="Okwuonu G."/>
            <person name="Ongeri F."/>
            <person name="Pham C."/>
            <person name="Simmons D."/>
            <person name="Wilczek-Boney K."/>
            <person name="Hale W."/>
            <person name="Jakkamsetti A."/>
            <person name="Pham P."/>
            <person name="Ruth R."/>
            <person name="San Lucas F."/>
            <person name="Warren J."/>
            <person name="Zhang J."/>
            <person name="Zhao Z."/>
            <person name="Zhou C."/>
            <person name="Zhu D."/>
            <person name="Lee S."/>
            <person name="Bess C."/>
            <person name="Blankenburg K."/>
            <person name="Forbes L."/>
            <person name="Fu Q."/>
            <person name="Gubbala S."/>
            <person name="Hirani K."/>
            <person name="Jayaseelan J.C."/>
            <person name="Lara F."/>
            <person name="Munidasa M."/>
            <person name="Palculict T."/>
            <person name="Patil S."/>
            <person name="Pu L.-L."/>
            <person name="Saada N."/>
            <person name="Tang L."/>
            <person name="Weissenberger G."/>
            <person name="Zhu Y."/>
            <person name="Hemphill L."/>
            <person name="Shang Y."/>
            <person name="Youmans B."/>
            <person name="Ayvaz T."/>
            <person name="Ross M."/>
            <person name="Santibanez J."/>
            <person name="Aqrawi P."/>
            <person name="Gross S."/>
            <person name="Joshi V."/>
            <person name="Fowler G."/>
            <person name="Nazareth L."/>
            <person name="Reid J."/>
            <person name="Worley K."/>
            <person name="Petrosino J."/>
            <person name="Highlander S."/>
            <person name="Gibbs R."/>
        </authorList>
    </citation>
    <scope>NUCLEOTIDE SEQUENCE [LARGE SCALE GENOMIC DNA]</scope>
    <source>
        <strain evidence="8 9">MN8</strain>
    </source>
</reference>
<feature type="transmembrane region" description="Helical" evidence="7">
    <location>
        <begin position="6"/>
        <end position="24"/>
    </location>
</feature>
<evidence type="ECO:0000256" key="6">
    <source>
        <dbReference type="ARBA" id="ARBA00023136"/>
    </source>
</evidence>
<feature type="transmembrane region" description="Helical" evidence="7">
    <location>
        <begin position="36"/>
        <end position="56"/>
    </location>
</feature>
<name>A0A0E1XDN3_STAAU</name>
<gene>
    <name evidence="8" type="ORF">HMPREF0769_10900</name>
</gene>
<evidence type="ECO:0000256" key="7">
    <source>
        <dbReference type="SAM" id="Phobius"/>
    </source>
</evidence>
<protein>
    <submittedName>
        <fullName evidence="8">Transporter, auxin efflux carrier (AEC) family protein</fullName>
    </submittedName>
</protein>
<evidence type="ECO:0000256" key="5">
    <source>
        <dbReference type="ARBA" id="ARBA00022989"/>
    </source>
</evidence>
<dbReference type="EMBL" id="ACJA02000001">
    <property type="protein sequence ID" value="EFH96898.1"/>
    <property type="molecule type" value="Genomic_DNA"/>
</dbReference>
<dbReference type="AlphaFoldDB" id="A0A0E1XDN3"/>
<evidence type="ECO:0000256" key="4">
    <source>
        <dbReference type="ARBA" id="ARBA00022692"/>
    </source>
</evidence>
<dbReference type="GO" id="GO:0016020">
    <property type="term" value="C:membrane"/>
    <property type="evidence" value="ECO:0007669"/>
    <property type="project" value="UniProtKB-SubCell"/>
</dbReference>
<proteinExistence type="predicted"/>
<keyword evidence="2" id="KW-0813">Transport</keyword>
<sequence length="308" mass="34600">MKEGITVTEQFTMIILLIALGYFLKRINYIKATDSQVIATLVLNVTLPSLVIVNLNSAELKLSLSILPILMIIYGIVAKMIAVWFFRKYDNHMRGSVGMMTGAMNIGLFAYPLIEVIWPKTGLIYFGMADIGGAFVMFGITYFVGSYFSEGSDQFDFKYLGKKLLQSVPLVTYIVMFILNISHIHLPHVAIDFFSILSHANMPLSMILLGVMLNFTLERKYIPATIKYLCLHYGLALVAGLLVHVLLPVSDDMIKTTLLVTWMFPVGVAIISYGIQFKYRTLPFIGMTTNLTIIISIIILYVYQAVFV</sequence>